<dbReference type="PROSITE" id="PS50191">
    <property type="entry name" value="CRAL_TRIO"/>
    <property type="match status" value="1"/>
</dbReference>
<dbReference type="GO" id="GO:1902936">
    <property type="term" value="F:phosphatidylinositol bisphosphate binding"/>
    <property type="evidence" value="ECO:0007669"/>
    <property type="project" value="TreeGrafter"/>
</dbReference>
<organism evidence="2 3">
    <name type="scientific">Pyrocoelia pectoralis</name>
    <dbReference type="NCBI Taxonomy" id="417401"/>
    <lineage>
        <taxon>Eukaryota</taxon>
        <taxon>Metazoa</taxon>
        <taxon>Ecdysozoa</taxon>
        <taxon>Arthropoda</taxon>
        <taxon>Hexapoda</taxon>
        <taxon>Insecta</taxon>
        <taxon>Pterygota</taxon>
        <taxon>Neoptera</taxon>
        <taxon>Endopterygota</taxon>
        <taxon>Coleoptera</taxon>
        <taxon>Polyphaga</taxon>
        <taxon>Elateriformia</taxon>
        <taxon>Elateroidea</taxon>
        <taxon>Lampyridae</taxon>
        <taxon>Lampyrinae</taxon>
        <taxon>Pyrocoelia</taxon>
    </lineage>
</organism>
<protein>
    <recommendedName>
        <fullName evidence="1">CRAL-TRIO domain-containing protein</fullName>
    </recommendedName>
</protein>
<dbReference type="InterPro" id="IPR036273">
    <property type="entry name" value="CRAL/TRIO_N_dom_sf"/>
</dbReference>
<evidence type="ECO:0000313" key="2">
    <source>
        <dbReference type="EMBL" id="KAK5646333.1"/>
    </source>
</evidence>
<keyword evidence="3" id="KW-1185">Reference proteome</keyword>
<evidence type="ECO:0000313" key="3">
    <source>
        <dbReference type="Proteomes" id="UP001329430"/>
    </source>
</evidence>
<sequence length="266" mass="31204">MEAMLSDEDIQNHLLKLQKSLKGHDLLKKFEFDERYLLRFLLGANFQIPLALKRMQEFHLLLLNHDIWLSLEETADIIRSFNLIHLIGLPIRDRIGRRIILATLANFDGSASGQQITINLFRFWCEQLLCDDWALSKGLCILIDVKEFPWALFKWLTPSNIKMGITLLENYPVKEFMIHFVNKSYLVQAALKLIWPFLPRQMQEKMKFHFQNWSSLHEYVDPYYLPKEYAGSGANIDLKSCSEMLLREVDVVTEILQNNFVPISNT</sequence>
<dbReference type="AlphaFoldDB" id="A0AAN7VI87"/>
<accession>A0AAN7VI87</accession>
<dbReference type="GO" id="GO:0016020">
    <property type="term" value="C:membrane"/>
    <property type="evidence" value="ECO:0007669"/>
    <property type="project" value="TreeGrafter"/>
</dbReference>
<evidence type="ECO:0000259" key="1">
    <source>
        <dbReference type="PROSITE" id="PS50191"/>
    </source>
</evidence>
<dbReference type="PRINTS" id="PR00180">
    <property type="entry name" value="CRETINALDHBP"/>
</dbReference>
<gene>
    <name evidence="2" type="ORF">RI129_004797</name>
</gene>
<feature type="domain" description="CRAL-TRIO" evidence="1">
    <location>
        <begin position="74"/>
        <end position="237"/>
    </location>
</feature>
<dbReference type="Proteomes" id="UP001329430">
    <property type="component" value="Chromosome 3"/>
</dbReference>
<dbReference type="EMBL" id="JAVRBK010000003">
    <property type="protein sequence ID" value="KAK5646333.1"/>
    <property type="molecule type" value="Genomic_DNA"/>
</dbReference>
<dbReference type="SUPFAM" id="SSF46938">
    <property type="entry name" value="CRAL/TRIO N-terminal domain"/>
    <property type="match status" value="1"/>
</dbReference>
<comment type="caution">
    <text evidence="2">The sequence shown here is derived from an EMBL/GenBank/DDBJ whole genome shotgun (WGS) entry which is preliminary data.</text>
</comment>
<dbReference type="PANTHER" id="PTHR10174:SF226">
    <property type="entry name" value="CLAVESIN-1-LIKE PROTEIN"/>
    <property type="match status" value="1"/>
</dbReference>
<dbReference type="CDD" id="cd00170">
    <property type="entry name" value="SEC14"/>
    <property type="match status" value="1"/>
</dbReference>
<name>A0AAN7VI87_9COLE</name>
<dbReference type="SUPFAM" id="SSF52087">
    <property type="entry name" value="CRAL/TRIO domain"/>
    <property type="match status" value="1"/>
</dbReference>
<dbReference type="Gene3D" id="3.40.525.10">
    <property type="entry name" value="CRAL-TRIO lipid binding domain"/>
    <property type="match status" value="1"/>
</dbReference>
<reference evidence="2 3" key="1">
    <citation type="journal article" date="2024" name="Insects">
        <title>An Improved Chromosome-Level Genome Assembly of the Firefly Pyrocoelia pectoralis.</title>
        <authorList>
            <person name="Fu X."/>
            <person name="Meyer-Rochow V.B."/>
            <person name="Ballantyne L."/>
            <person name="Zhu X."/>
        </authorList>
    </citation>
    <scope>NUCLEOTIDE SEQUENCE [LARGE SCALE GENOMIC DNA]</scope>
    <source>
        <strain evidence="2">XCY_ONT2</strain>
    </source>
</reference>
<dbReference type="PANTHER" id="PTHR10174">
    <property type="entry name" value="ALPHA-TOCOPHEROL TRANSFER PROTEIN-RELATED"/>
    <property type="match status" value="1"/>
</dbReference>
<dbReference type="InterPro" id="IPR036865">
    <property type="entry name" value="CRAL-TRIO_dom_sf"/>
</dbReference>
<dbReference type="Pfam" id="PF00650">
    <property type="entry name" value="CRAL_TRIO"/>
    <property type="match status" value="1"/>
</dbReference>
<proteinExistence type="predicted"/>
<dbReference type="InterPro" id="IPR001251">
    <property type="entry name" value="CRAL-TRIO_dom"/>
</dbReference>